<accession>A0A366HL57</accession>
<keyword evidence="4" id="KW-1185">Reference proteome</keyword>
<proteinExistence type="predicted"/>
<dbReference type="PANTHER" id="PTHR32060">
    <property type="entry name" value="TAIL-SPECIFIC PROTEASE"/>
    <property type="match status" value="1"/>
</dbReference>
<dbReference type="PANTHER" id="PTHR32060:SF22">
    <property type="entry name" value="CARBOXYL-TERMINAL-PROCESSING PEPTIDASE 3, CHLOROPLASTIC"/>
    <property type="match status" value="1"/>
</dbReference>
<dbReference type="GO" id="GO:0004175">
    <property type="term" value="F:endopeptidase activity"/>
    <property type="evidence" value="ECO:0007669"/>
    <property type="project" value="TreeGrafter"/>
</dbReference>
<feature type="chain" id="PRO_5016867278" evidence="1">
    <location>
        <begin position="34"/>
        <end position="425"/>
    </location>
</feature>
<evidence type="ECO:0000313" key="4">
    <source>
        <dbReference type="Proteomes" id="UP000253426"/>
    </source>
</evidence>
<organism evidence="3 4">
    <name type="scientific">Roseimicrobium gellanilyticum</name>
    <dbReference type="NCBI Taxonomy" id="748857"/>
    <lineage>
        <taxon>Bacteria</taxon>
        <taxon>Pseudomonadati</taxon>
        <taxon>Verrucomicrobiota</taxon>
        <taxon>Verrucomicrobiia</taxon>
        <taxon>Verrucomicrobiales</taxon>
        <taxon>Verrucomicrobiaceae</taxon>
        <taxon>Roseimicrobium</taxon>
    </lineage>
</organism>
<dbReference type="Proteomes" id="UP000253426">
    <property type="component" value="Unassembled WGS sequence"/>
</dbReference>
<protein>
    <submittedName>
        <fullName evidence="3">C-terminal peptidase prc</fullName>
    </submittedName>
</protein>
<feature type="domain" description="PDZ" evidence="2">
    <location>
        <begin position="149"/>
        <end position="218"/>
    </location>
</feature>
<dbReference type="Pfam" id="PF17820">
    <property type="entry name" value="PDZ_6"/>
    <property type="match status" value="1"/>
</dbReference>
<dbReference type="Gene3D" id="3.90.226.10">
    <property type="entry name" value="2-enoyl-CoA Hydratase, Chain A, domain 1"/>
    <property type="match status" value="1"/>
</dbReference>
<dbReference type="InterPro" id="IPR041489">
    <property type="entry name" value="PDZ_6"/>
</dbReference>
<dbReference type="CDD" id="cd06782">
    <property type="entry name" value="cpPDZ_CPP-like"/>
    <property type="match status" value="1"/>
</dbReference>
<dbReference type="AlphaFoldDB" id="A0A366HL57"/>
<evidence type="ECO:0000259" key="2">
    <source>
        <dbReference type="PROSITE" id="PS50106"/>
    </source>
</evidence>
<dbReference type="SUPFAM" id="SSF52096">
    <property type="entry name" value="ClpP/crotonase"/>
    <property type="match status" value="1"/>
</dbReference>
<dbReference type="InterPro" id="IPR001478">
    <property type="entry name" value="PDZ"/>
</dbReference>
<dbReference type="InterPro" id="IPR005151">
    <property type="entry name" value="Tail-specific_protease"/>
</dbReference>
<dbReference type="SMART" id="SM00245">
    <property type="entry name" value="TSPc"/>
    <property type="match status" value="1"/>
</dbReference>
<comment type="caution">
    <text evidence="3">The sequence shown here is derived from an EMBL/GenBank/DDBJ whole genome shotgun (WGS) entry which is preliminary data.</text>
</comment>
<dbReference type="InterPro" id="IPR036034">
    <property type="entry name" value="PDZ_sf"/>
</dbReference>
<reference evidence="3 4" key="1">
    <citation type="submission" date="2018-06" db="EMBL/GenBank/DDBJ databases">
        <title>Genomic Encyclopedia of Type Strains, Phase IV (KMG-IV): sequencing the most valuable type-strain genomes for metagenomic binning, comparative biology and taxonomic classification.</title>
        <authorList>
            <person name="Goeker M."/>
        </authorList>
    </citation>
    <scope>NUCLEOTIDE SEQUENCE [LARGE SCALE GENOMIC DNA]</scope>
    <source>
        <strain evidence="3 4">DSM 25532</strain>
    </source>
</reference>
<sequence length="425" mass="45896">MVYSQGWWQKWARFAGCLALATSLFHAPVQTHAQAPEGDDPATVTSLVREVTDHVTKAAYKTEPKAVIYTKALKGLVTQLGESARSQEKDLSTMIDDAAEAEFIRILQAIASTPGQRLTLRELAERALQTYCRQHDAYTRYIRSDELKLVKLMGKTTGSAVGMSVMEKEDGFYCYPLPGSPAEAAGIKAGQKLVSVDGKPVEGRSLEYLAAVIRGAPGTEVSLRVEHTFGRAQTIRVTRETLSTPSVLTEKRVSSFILRVRKFSKELLTEARSALSQLSPGGTLTVDFQGCPGGDLDVALEFAGMFMEPGEPIVTVRRRGQPDEVISANKPREFKPAGVILLQDSGTASGAELVIAALIASKTARGASQGTKSYGKGMTQNGIDLRGGGRLILTTGELIAPQGQTWDKIGLLPSLENRGRIFPKD</sequence>
<dbReference type="GO" id="GO:0008236">
    <property type="term" value="F:serine-type peptidase activity"/>
    <property type="evidence" value="ECO:0007669"/>
    <property type="project" value="InterPro"/>
</dbReference>
<dbReference type="GO" id="GO:0006508">
    <property type="term" value="P:proteolysis"/>
    <property type="evidence" value="ECO:0007669"/>
    <property type="project" value="InterPro"/>
</dbReference>
<keyword evidence="1" id="KW-0732">Signal</keyword>
<dbReference type="PROSITE" id="PS50106">
    <property type="entry name" value="PDZ"/>
    <property type="match status" value="1"/>
</dbReference>
<dbReference type="RefSeq" id="WP_170157142.1">
    <property type="nucleotide sequence ID" value="NZ_QNRR01000005.1"/>
</dbReference>
<name>A0A366HL57_9BACT</name>
<evidence type="ECO:0000256" key="1">
    <source>
        <dbReference type="SAM" id="SignalP"/>
    </source>
</evidence>
<dbReference type="InterPro" id="IPR029045">
    <property type="entry name" value="ClpP/crotonase-like_dom_sf"/>
</dbReference>
<dbReference type="Gene3D" id="3.30.750.44">
    <property type="match status" value="1"/>
</dbReference>
<dbReference type="Pfam" id="PF03572">
    <property type="entry name" value="Peptidase_S41"/>
    <property type="match status" value="1"/>
</dbReference>
<feature type="signal peptide" evidence="1">
    <location>
        <begin position="1"/>
        <end position="33"/>
    </location>
</feature>
<evidence type="ECO:0000313" key="3">
    <source>
        <dbReference type="EMBL" id="RBP43663.1"/>
    </source>
</evidence>
<gene>
    <name evidence="3" type="ORF">DES53_10561</name>
</gene>
<dbReference type="EMBL" id="QNRR01000005">
    <property type="protein sequence ID" value="RBP43663.1"/>
    <property type="molecule type" value="Genomic_DNA"/>
</dbReference>
<dbReference type="SUPFAM" id="SSF50156">
    <property type="entry name" value="PDZ domain-like"/>
    <property type="match status" value="1"/>
</dbReference>
<dbReference type="Gene3D" id="2.30.42.10">
    <property type="match status" value="1"/>
</dbReference>
<dbReference type="SMART" id="SM00228">
    <property type="entry name" value="PDZ"/>
    <property type="match status" value="1"/>
</dbReference>